<feature type="non-terminal residue" evidence="2">
    <location>
        <position position="97"/>
    </location>
</feature>
<gene>
    <name evidence="2" type="ORF">S12H4_20131</name>
</gene>
<keyword evidence="1" id="KW-1133">Transmembrane helix</keyword>
<organism evidence="2">
    <name type="scientific">marine sediment metagenome</name>
    <dbReference type="NCBI Taxonomy" id="412755"/>
    <lineage>
        <taxon>unclassified sequences</taxon>
        <taxon>metagenomes</taxon>
        <taxon>ecological metagenomes</taxon>
    </lineage>
</organism>
<dbReference type="AlphaFoldDB" id="X1SDZ0"/>
<comment type="caution">
    <text evidence="2">The sequence shown here is derived from an EMBL/GenBank/DDBJ whole genome shotgun (WGS) entry which is preliminary data.</text>
</comment>
<accession>X1SDZ0</accession>
<reference evidence="2" key="1">
    <citation type="journal article" date="2014" name="Front. Microbiol.">
        <title>High frequency of phylogenetically diverse reductive dehalogenase-homologous genes in deep subseafloor sedimentary metagenomes.</title>
        <authorList>
            <person name="Kawai M."/>
            <person name="Futagami T."/>
            <person name="Toyoda A."/>
            <person name="Takaki Y."/>
            <person name="Nishi S."/>
            <person name="Hori S."/>
            <person name="Arai W."/>
            <person name="Tsubouchi T."/>
            <person name="Morono Y."/>
            <person name="Uchiyama I."/>
            <person name="Ito T."/>
            <person name="Fujiyama A."/>
            <person name="Inagaki F."/>
            <person name="Takami H."/>
        </authorList>
    </citation>
    <scope>NUCLEOTIDE SEQUENCE</scope>
    <source>
        <strain evidence="2">Expedition CK06-06</strain>
    </source>
</reference>
<evidence type="ECO:0000313" key="2">
    <source>
        <dbReference type="EMBL" id="GAI73635.1"/>
    </source>
</evidence>
<keyword evidence="1" id="KW-0472">Membrane</keyword>
<sequence length="97" mass="10947">MHKTLTVLKHELRQTLKRRSFILVTLSIPLLLVVGYGIYQGVQHWTKPSEPEQRTIGYVDDAGTFEDHVSQGSVSFVSYPTEQEAKEALLADVVGEY</sequence>
<evidence type="ECO:0000256" key="1">
    <source>
        <dbReference type="SAM" id="Phobius"/>
    </source>
</evidence>
<protein>
    <recommendedName>
        <fullName evidence="3">ABC transporter permease</fullName>
    </recommendedName>
</protein>
<dbReference type="EMBL" id="BARW01010158">
    <property type="protein sequence ID" value="GAI73635.1"/>
    <property type="molecule type" value="Genomic_DNA"/>
</dbReference>
<name>X1SDZ0_9ZZZZ</name>
<feature type="transmembrane region" description="Helical" evidence="1">
    <location>
        <begin position="21"/>
        <end position="39"/>
    </location>
</feature>
<keyword evidence="1" id="KW-0812">Transmembrane</keyword>
<evidence type="ECO:0008006" key="3">
    <source>
        <dbReference type="Google" id="ProtNLM"/>
    </source>
</evidence>
<proteinExistence type="predicted"/>